<reference evidence="3" key="1">
    <citation type="journal article" date="2019" name="Int. J. Syst. Evol. Microbiol.">
        <title>The Global Catalogue of Microorganisms (GCM) 10K type strain sequencing project: providing services to taxonomists for standard genome sequencing and annotation.</title>
        <authorList>
            <consortium name="The Broad Institute Genomics Platform"/>
            <consortium name="The Broad Institute Genome Sequencing Center for Infectious Disease"/>
            <person name="Wu L."/>
            <person name="Ma J."/>
        </authorList>
    </citation>
    <scope>NUCLEOTIDE SEQUENCE [LARGE SCALE GENOMIC DNA]</scope>
    <source>
        <strain evidence="3">CGMCC 1.15419</strain>
    </source>
</reference>
<proteinExistence type="predicted"/>
<evidence type="ECO:0000256" key="1">
    <source>
        <dbReference type="SAM" id="MobiDB-lite"/>
    </source>
</evidence>
<dbReference type="InterPro" id="IPR010593">
    <property type="entry name" value="DUF1159"/>
</dbReference>
<dbReference type="PIRSF" id="PIRSF032064">
    <property type="entry name" value="UCP032064"/>
    <property type="match status" value="1"/>
</dbReference>
<gene>
    <name evidence="2" type="ORF">GCM10011402_00890</name>
</gene>
<accession>A0ABQ1VBV1</accession>
<evidence type="ECO:0000313" key="2">
    <source>
        <dbReference type="EMBL" id="GGF52714.1"/>
    </source>
</evidence>
<feature type="region of interest" description="Disordered" evidence="1">
    <location>
        <begin position="1"/>
        <end position="23"/>
    </location>
</feature>
<name>A0ABQ1VBV1_9RHOB</name>
<evidence type="ECO:0008006" key="4">
    <source>
        <dbReference type="Google" id="ProtNLM"/>
    </source>
</evidence>
<evidence type="ECO:0000313" key="3">
    <source>
        <dbReference type="Proteomes" id="UP000640509"/>
    </source>
</evidence>
<dbReference type="Proteomes" id="UP000640509">
    <property type="component" value="Unassembled WGS sequence"/>
</dbReference>
<dbReference type="InterPro" id="IPR007922">
    <property type="entry name" value="DciA-like"/>
</dbReference>
<organism evidence="2 3">
    <name type="scientific">Paracoccus acridae</name>
    <dbReference type="NCBI Taxonomy" id="1795310"/>
    <lineage>
        <taxon>Bacteria</taxon>
        <taxon>Pseudomonadati</taxon>
        <taxon>Pseudomonadota</taxon>
        <taxon>Alphaproteobacteria</taxon>
        <taxon>Rhodobacterales</taxon>
        <taxon>Paracoccaceae</taxon>
        <taxon>Paracoccus</taxon>
    </lineage>
</organism>
<dbReference type="EMBL" id="BMIV01000001">
    <property type="protein sequence ID" value="GGF52714.1"/>
    <property type="molecule type" value="Genomic_DNA"/>
</dbReference>
<dbReference type="Pfam" id="PF05258">
    <property type="entry name" value="DciA"/>
    <property type="match status" value="1"/>
</dbReference>
<keyword evidence="3" id="KW-1185">Reference proteome</keyword>
<sequence length="192" mass="21024">MGVIARQAKMARPPDHNPKHMARRRRGFQQAAILLADRVQKAAEGRGFAMARLLTHWPEIAGPQLAAMTRPVRISHARTGFGATLTLLTTGPTAPLVEMQLPQLRERVNACYGYNAVQRIVLTQTAASGFAEGQAVFAAAPPKAAPPDPQIREQADLIARQFQDPTLAEAMALLAVNIATKRHRNHRKDFPC</sequence>
<comment type="caution">
    <text evidence="2">The sequence shown here is derived from an EMBL/GenBank/DDBJ whole genome shotgun (WGS) entry which is preliminary data.</text>
</comment>
<protein>
    <recommendedName>
        <fullName evidence="4">DUF721 domain-containing protein</fullName>
    </recommendedName>
</protein>